<dbReference type="SMART" id="SM00304">
    <property type="entry name" value="HAMP"/>
    <property type="match status" value="1"/>
</dbReference>
<dbReference type="InterPro" id="IPR003660">
    <property type="entry name" value="HAMP_dom"/>
</dbReference>
<gene>
    <name evidence="8" type="ORF">DWV00_15400</name>
</gene>
<feature type="domain" description="HAMP" evidence="7">
    <location>
        <begin position="213"/>
        <end position="265"/>
    </location>
</feature>
<sequence length="537" mass="56457">MKWFYDLKIARRLMLLNLVAAVALFAVTGFGIFQTRRVYDAASYANDNTVPSFVVLDGALKAYDAMTLLTSKHVAATDPQKMQSIEQQIANQRSMLEAQLGKYESLVSDEKDRDMYAADRAAVAQSSQIRDQVLSLSRASQKQQAAELLDGAMADAAQRFDAAIEAHRAYNRVLGQQGADRAHALIDNANTLEIVCSLAILCGVLGLGIVSARSITLPLEGAVKFAHRVAEGDLTGQIDAATRDEVGQLLGALDEMNGNLKRVVVKVRAGTETIASATAQIAAGNLDLSSRTEQQASALQQTAASMEQLTSTVRLNAENAQQASMLASTASDVAHQGSGVVGRVVDTMTQISDCSTKIADITGMIEGIAFQTNILALNAAVEAARAGEQGRGFAVVASEVRSLAQRSSSAAKEIKELIAASVQTIEEGSALAGEAGSTMEEITRAVARVTDIMGEIAAASDEQRRGIEQVGQAISQMDDVTQQNAALVEEAAAASQSLDEQGHQLGDAVAFFRASNEPLALGGSASAGADEGWPIAA</sequence>
<dbReference type="PANTHER" id="PTHR43531:SF14">
    <property type="entry name" value="METHYL-ACCEPTING CHEMOTAXIS PROTEIN I-RELATED"/>
    <property type="match status" value="1"/>
</dbReference>
<name>A0A3D8JYN9_9BURK</name>
<dbReference type="CDD" id="cd11386">
    <property type="entry name" value="MCP_signal"/>
    <property type="match status" value="1"/>
</dbReference>
<dbReference type="OrthoDB" id="9147953at2"/>
<keyword evidence="5" id="KW-1133">Transmembrane helix</keyword>
<keyword evidence="9" id="KW-1185">Reference proteome</keyword>
<dbReference type="CDD" id="cd06225">
    <property type="entry name" value="HAMP"/>
    <property type="match status" value="1"/>
</dbReference>
<dbReference type="GO" id="GO:0006935">
    <property type="term" value="P:chemotaxis"/>
    <property type="evidence" value="ECO:0007669"/>
    <property type="project" value="TreeGrafter"/>
</dbReference>
<evidence type="ECO:0000256" key="5">
    <source>
        <dbReference type="SAM" id="Phobius"/>
    </source>
</evidence>
<dbReference type="PANTHER" id="PTHR43531">
    <property type="entry name" value="PROTEIN ICFG"/>
    <property type="match status" value="1"/>
</dbReference>
<evidence type="ECO:0000259" key="6">
    <source>
        <dbReference type="PROSITE" id="PS50111"/>
    </source>
</evidence>
<proteinExistence type="inferred from homology"/>
<organism evidence="8 9">
    <name type="scientific">Trinickia dinghuensis</name>
    <dbReference type="NCBI Taxonomy" id="2291023"/>
    <lineage>
        <taxon>Bacteria</taxon>
        <taxon>Pseudomonadati</taxon>
        <taxon>Pseudomonadota</taxon>
        <taxon>Betaproteobacteria</taxon>
        <taxon>Burkholderiales</taxon>
        <taxon>Burkholderiaceae</taxon>
        <taxon>Trinickia</taxon>
    </lineage>
</organism>
<evidence type="ECO:0000256" key="2">
    <source>
        <dbReference type="ARBA" id="ARBA00022481"/>
    </source>
</evidence>
<dbReference type="Gene3D" id="1.10.287.950">
    <property type="entry name" value="Methyl-accepting chemotaxis protein"/>
    <property type="match status" value="1"/>
</dbReference>
<feature type="domain" description="Methyl-accepting transducer" evidence="6">
    <location>
        <begin position="270"/>
        <end position="499"/>
    </location>
</feature>
<dbReference type="AlphaFoldDB" id="A0A3D8JYN9"/>
<evidence type="ECO:0000256" key="3">
    <source>
        <dbReference type="ARBA" id="ARBA00029447"/>
    </source>
</evidence>
<dbReference type="InterPro" id="IPR051310">
    <property type="entry name" value="MCP_chemotaxis"/>
</dbReference>
<protein>
    <submittedName>
        <fullName evidence="8">HAMP domain-containing protein</fullName>
    </submittedName>
</protein>
<dbReference type="SMART" id="SM00283">
    <property type="entry name" value="MA"/>
    <property type="match status" value="1"/>
</dbReference>
<reference evidence="8 9" key="1">
    <citation type="submission" date="2018-08" db="EMBL/GenBank/DDBJ databases">
        <title>Paraburkholderia sp. DHOM06 isolated from forest soil.</title>
        <authorList>
            <person name="Gao Z.-H."/>
            <person name="Qiu L.-H."/>
        </authorList>
    </citation>
    <scope>NUCLEOTIDE SEQUENCE [LARGE SCALE GENOMIC DNA]</scope>
    <source>
        <strain evidence="8 9">DHOM06</strain>
    </source>
</reference>
<evidence type="ECO:0000313" key="8">
    <source>
        <dbReference type="EMBL" id="RDU98129.1"/>
    </source>
</evidence>
<keyword evidence="5" id="KW-0812">Transmembrane</keyword>
<dbReference type="CDD" id="cd19411">
    <property type="entry name" value="MCP2201-like_sensor"/>
    <property type="match status" value="1"/>
</dbReference>
<dbReference type="EMBL" id="QRGA01000008">
    <property type="protein sequence ID" value="RDU98129.1"/>
    <property type="molecule type" value="Genomic_DNA"/>
</dbReference>
<dbReference type="Pfam" id="PF12729">
    <property type="entry name" value="4HB_MCP_1"/>
    <property type="match status" value="1"/>
</dbReference>
<accession>A0A3D8JYN9</accession>
<dbReference type="RefSeq" id="WP_115534656.1">
    <property type="nucleotide sequence ID" value="NZ_QRGA01000008.1"/>
</dbReference>
<dbReference type="FunFam" id="1.10.287.950:FF:000001">
    <property type="entry name" value="Methyl-accepting chemotaxis sensory transducer"/>
    <property type="match status" value="1"/>
</dbReference>
<dbReference type="GO" id="GO:0005886">
    <property type="term" value="C:plasma membrane"/>
    <property type="evidence" value="ECO:0007669"/>
    <property type="project" value="TreeGrafter"/>
</dbReference>
<dbReference type="GO" id="GO:0007165">
    <property type="term" value="P:signal transduction"/>
    <property type="evidence" value="ECO:0007669"/>
    <property type="project" value="UniProtKB-KW"/>
</dbReference>
<keyword evidence="5" id="KW-0472">Membrane</keyword>
<dbReference type="Proteomes" id="UP000256838">
    <property type="component" value="Unassembled WGS sequence"/>
</dbReference>
<feature type="transmembrane region" description="Helical" evidence="5">
    <location>
        <begin position="12"/>
        <end position="33"/>
    </location>
</feature>
<dbReference type="InterPro" id="IPR004089">
    <property type="entry name" value="MCPsignal_dom"/>
</dbReference>
<dbReference type="InterPro" id="IPR024478">
    <property type="entry name" value="HlyB_4HB_MCP"/>
</dbReference>
<comment type="caution">
    <text evidence="8">The sequence shown here is derived from an EMBL/GenBank/DDBJ whole genome shotgun (WGS) entry which is preliminary data.</text>
</comment>
<keyword evidence="2" id="KW-0488">Methylation</keyword>
<dbReference type="Pfam" id="PF00015">
    <property type="entry name" value="MCPsignal"/>
    <property type="match status" value="1"/>
</dbReference>
<dbReference type="GO" id="GO:0004888">
    <property type="term" value="F:transmembrane signaling receptor activity"/>
    <property type="evidence" value="ECO:0007669"/>
    <property type="project" value="TreeGrafter"/>
</dbReference>
<dbReference type="InterPro" id="IPR047347">
    <property type="entry name" value="YvaQ-like_sensor"/>
</dbReference>
<evidence type="ECO:0000313" key="9">
    <source>
        <dbReference type="Proteomes" id="UP000256838"/>
    </source>
</evidence>
<comment type="similarity">
    <text evidence="3">Belongs to the methyl-accepting chemotaxis (MCP) protein family.</text>
</comment>
<evidence type="ECO:0000256" key="1">
    <source>
        <dbReference type="ARBA" id="ARBA00004370"/>
    </source>
</evidence>
<dbReference type="Pfam" id="PF00672">
    <property type="entry name" value="HAMP"/>
    <property type="match status" value="1"/>
</dbReference>
<evidence type="ECO:0000259" key="7">
    <source>
        <dbReference type="PROSITE" id="PS50885"/>
    </source>
</evidence>
<comment type="subcellular location">
    <subcellularLocation>
        <location evidence="1">Membrane</location>
    </subcellularLocation>
</comment>
<dbReference type="PROSITE" id="PS50111">
    <property type="entry name" value="CHEMOTAXIS_TRANSDUC_2"/>
    <property type="match status" value="1"/>
</dbReference>
<evidence type="ECO:0000256" key="4">
    <source>
        <dbReference type="PROSITE-ProRule" id="PRU00284"/>
    </source>
</evidence>
<dbReference type="PROSITE" id="PS50885">
    <property type="entry name" value="HAMP"/>
    <property type="match status" value="1"/>
</dbReference>
<dbReference type="SUPFAM" id="SSF58104">
    <property type="entry name" value="Methyl-accepting chemotaxis protein (MCP) signaling domain"/>
    <property type="match status" value="1"/>
</dbReference>
<keyword evidence="4" id="KW-0807">Transducer</keyword>